<dbReference type="GO" id="GO:0050852">
    <property type="term" value="P:T cell receptor signaling pathway"/>
    <property type="evidence" value="ECO:0007669"/>
    <property type="project" value="TreeGrafter"/>
</dbReference>
<dbReference type="Proteomes" id="UP000694558">
    <property type="component" value="Chromosome 6"/>
</dbReference>
<dbReference type="GO" id="GO:0005102">
    <property type="term" value="F:signaling receptor binding"/>
    <property type="evidence" value="ECO:0007669"/>
    <property type="project" value="TreeGrafter"/>
</dbReference>
<reference evidence="5" key="1">
    <citation type="submission" date="2023-05" db="EMBL/GenBank/DDBJ databases">
        <title>High-quality long-read genome of Scophthalmus maximus.</title>
        <authorList>
            <person name="Lien S."/>
            <person name="Martinez P."/>
        </authorList>
    </citation>
    <scope>NUCLEOTIDE SEQUENCE [LARGE SCALE GENOMIC DNA]</scope>
</reference>
<dbReference type="AlphaFoldDB" id="A0A8D3D7R7"/>
<reference evidence="5" key="2">
    <citation type="submission" date="2025-08" db="UniProtKB">
        <authorList>
            <consortium name="Ensembl"/>
        </authorList>
    </citation>
    <scope>IDENTIFICATION</scope>
</reference>
<evidence type="ECO:0000256" key="1">
    <source>
        <dbReference type="ARBA" id="ARBA00004370"/>
    </source>
</evidence>
<evidence type="ECO:0000313" key="6">
    <source>
        <dbReference type="Proteomes" id="UP000694558"/>
    </source>
</evidence>
<dbReference type="InterPro" id="IPR013783">
    <property type="entry name" value="Ig-like_fold"/>
</dbReference>
<evidence type="ECO:0000256" key="3">
    <source>
        <dbReference type="ARBA" id="ARBA00023319"/>
    </source>
</evidence>
<dbReference type="PROSITE" id="PS50835">
    <property type="entry name" value="IG_LIKE"/>
    <property type="match status" value="2"/>
</dbReference>
<dbReference type="InterPro" id="IPR053896">
    <property type="entry name" value="BTN3A2-like_Ig-C"/>
</dbReference>
<dbReference type="Pfam" id="PF07686">
    <property type="entry name" value="V-set"/>
    <property type="match status" value="1"/>
</dbReference>
<evidence type="ECO:0000313" key="5">
    <source>
        <dbReference type="Ensembl" id="ENSSMAP00000055576.1"/>
    </source>
</evidence>
<dbReference type="GO" id="GO:0009897">
    <property type="term" value="C:external side of plasma membrane"/>
    <property type="evidence" value="ECO:0007669"/>
    <property type="project" value="TreeGrafter"/>
</dbReference>
<comment type="subcellular location">
    <subcellularLocation>
        <location evidence="1">Membrane</location>
    </subcellularLocation>
</comment>
<dbReference type="InterPro" id="IPR007110">
    <property type="entry name" value="Ig-like_dom"/>
</dbReference>
<dbReference type="InterPro" id="IPR013106">
    <property type="entry name" value="Ig_V-set"/>
</dbReference>
<dbReference type="PANTHER" id="PTHR24100">
    <property type="entry name" value="BUTYROPHILIN"/>
    <property type="match status" value="1"/>
</dbReference>
<name>A0A8D3D7R7_SCOMX</name>
<accession>A0A8D3D7R7</accession>
<keyword evidence="3" id="KW-0393">Immunoglobulin domain</keyword>
<evidence type="ECO:0000256" key="2">
    <source>
        <dbReference type="ARBA" id="ARBA00023136"/>
    </source>
</evidence>
<dbReference type="Ensembl" id="ENSSMAT00000044736.1">
    <property type="protein sequence ID" value="ENSSMAP00000055576.1"/>
    <property type="gene ID" value="ENSSMAG00000035480.1"/>
</dbReference>
<dbReference type="Gene3D" id="2.60.40.10">
    <property type="entry name" value="Immunoglobulins"/>
    <property type="match status" value="2"/>
</dbReference>
<feature type="domain" description="Ig-like" evidence="4">
    <location>
        <begin position="2"/>
        <end position="102"/>
    </location>
</feature>
<protein>
    <recommendedName>
        <fullName evidence="4">Ig-like domain-containing protein</fullName>
    </recommendedName>
</protein>
<dbReference type="GO" id="GO:0001817">
    <property type="term" value="P:regulation of cytokine production"/>
    <property type="evidence" value="ECO:0007669"/>
    <property type="project" value="TreeGrafter"/>
</dbReference>
<proteinExistence type="predicted"/>
<dbReference type="InterPro" id="IPR036179">
    <property type="entry name" value="Ig-like_dom_sf"/>
</dbReference>
<organism evidence="5 6">
    <name type="scientific">Scophthalmus maximus</name>
    <name type="common">Turbot</name>
    <name type="synonym">Psetta maxima</name>
    <dbReference type="NCBI Taxonomy" id="52904"/>
    <lineage>
        <taxon>Eukaryota</taxon>
        <taxon>Metazoa</taxon>
        <taxon>Chordata</taxon>
        <taxon>Craniata</taxon>
        <taxon>Vertebrata</taxon>
        <taxon>Euteleostomi</taxon>
        <taxon>Actinopterygii</taxon>
        <taxon>Neopterygii</taxon>
        <taxon>Teleostei</taxon>
        <taxon>Neoteleostei</taxon>
        <taxon>Acanthomorphata</taxon>
        <taxon>Carangaria</taxon>
        <taxon>Pleuronectiformes</taxon>
        <taxon>Pleuronectoidei</taxon>
        <taxon>Scophthalmidae</taxon>
        <taxon>Scophthalmus</taxon>
    </lineage>
</organism>
<dbReference type="InterPro" id="IPR050504">
    <property type="entry name" value="IgSF_BTN/MOG"/>
</dbReference>
<sequence>GPSDYVHFNLHCHQHGGGRGNDAILPCSLGTRSIKQELFDWKKDGDKEVFMYDKGSHYNKDRTGQDEQFKGRVFHFPEHLESGNASIVIRHTKVTDSGNYTCDFPFHLPNRRSHIVLVVGATPKPNVAILEQTKDRALLQCDIHGAFPKPLVQWQDRAGNIVPAEEPQVSERGGSYDIVLQTTVTKTDHYRCVSTQDEINHQIYSETFVHISGEFLPHLVIILKLFKLLIYC</sequence>
<keyword evidence="2" id="KW-0472">Membrane</keyword>
<dbReference type="GeneTree" id="ENSGT01030000235070"/>
<evidence type="ECO:0000259" key="4">
    <source>
        <dbReference type="PROSITE" id="PS50835"/>
    </source>
</evidence>
<dbReference type="SUPFAM" id="SSF48726">
    <property type="entry name" value="Immunoglobulin"/>
    <property type="match status" value="2"/>
</dbReference>
<dbReference type="Pfam" id="PF22705">
    <property type="entry name" value="C2-set_3"/>
    <property type="match status" value="1"/>
</dbReference>
<feature type="domain" description="Ig-like" evidence="4">
    <location>
        <begin position="125"/>
        <end position="209"/>
    </location>
</feature>